<keyword evidence="3" id="KW-1185">Reference proteome</keyword>
<dbReference type="PANTHER" id="PTHR24182:SF13">
    <property type="entry name" value="LD18443P"/>
    <property type="match status" value="1"/>
</dbReference>
<dbReference type="KEGG" id="tva:4765596"/>
<dbReference type="RefSeq" id="XP_001319935.1">
    <property type="nucleotide sequence ID" value="XM_001319900.1"/>
</dbReference>
<protein>
    <recommendedName>
        <fullName evidence="1">DUF3447 domain-containing protein</fullName>
    </recommendedName>
</protein>
<accession>A2EHY0</accession>
<dbReference type="InterPro" id="IPR036770">
    <property type="entry name" value="Ankyrin_rpt-contain_sf"/>
</dbReference>
<reference evidence="2" key="1">
    <citation type="submission" date="2006-10" db="EMBL/GenBank/DDBJ databases">
        <authorList>
            <person name="Amadeo P."/>
            <person name="Zhao Q."/>
            <person name="Wortman J."/>
            <person name="Fraser-Liggett C."/>
            <person name="Carlton J."/>
        </authorList>
    </citation>
    <scope>NUCLEOTIDE SEQUENCE</scope>
    <source>
        <strain evidence="2">G3</strain>
    </source>
</reference>
<gene>
    <name evidence="2" type="ORF">TVAG_117930</name>
</gene>
<dbReference type="Pfam" id="PF11929">
    <property type="entry name" value="DUF3447"/>
    <property type="match status" value="1"/>
</dbReference>
<dbReference type="InParanoid" id="A2EHY0"/>
<feature type="domain" description="DUF3447" evidence="1">
    <location>
        <begin position="201"/>
        <end position="236"/>
    </location>
</feature>
<dbReference type="VEuPathDB" id="TrichDB:TVAGG3_0230030"/>
<dbReference type="PANTHER" id="PTHR24182">
    <property type="entry name" value="ANKYRIN REPEAT AND SOCS BOX CONTAINING 4"/>
    <property type="match status" value="1"/>
</dbReference>
<dbReference type="EMBL" id="DS113393">
    <property type="protein sequence ID" value="EAY07712.1"/>
    <property type="molecule type" value="Genomic_DNA"/>
</dbReference>
<evidence type="ECO:0000259" key="1">
    <source>
        <dbReference type="Pfam" id="PF11929"/>
    </source>
</evidence>
<dbReference type="Proteomes" id="UP000001542">
    <property type="component" value="Unassembled WGS sequence"/>
</dbReference>
<name>A2EHY0_TRIV3</name>
<dbReference type="AlphaFoldDB" id="A2EHY0"/>
<proteinExistence type="predicted"/>
<dbReference type="InterPro" id="IPR020683">
    <property type="entry name" value="DUF3447"/>
</dbReference>
<dbReference type="eggNOG" id="ENOG502SBM3">
    <property type="taxonomic scope" value="Eukaryota"/>
</dbReference>
<organism evidence="2 3">
    <name type="scientific">Trichomonas vaginalis (strain ATCC PRA-98 / G3)</name>
    <dbReference type="NCBI Taxonomy" id="412133"/>
    <lineage>
        <taxon>Eukaryota</taxon>
        <taxon>Metamonada</taxon>
        <taxon>Parabasalia</taxon>
        <taxon>Trichomonadida</taxon>
        <taxon>Trichomonadidae</taxon>
        <taxon>Trichomonas</taxon>
    </lineage>
</organism>
<reference evidence="2" key="2">
    <citation type="journal article" date="2007" name="Science">
        <title>Draft genome sequence of the sexually transmitted pathogen Trichomonas vaginalis.</title>
        <authorList>
            <person name="Carlton J.M."/>
            <person name="Hirt R.P."/>
            <person name="Silva J.C."/>
            <person name="Delcher A.L."/>
            <person name="Schatz M."/>
            <person name="Zhao Q."/>
            <person name="Wortman J.R."/>
            <person name="Bidwell S.L."/>
            <person name="Alsmark U.C.M."/>
            <person name="Besteiro S."/>
            <person name="Sicheritz-Ponten T."/>
            <person name="Noel C.J."/>
            <person name="Dacks J.B."/>
            <person name="Foster P.G."/>
            <person name="Simillion C."/>
            <person name="Van de Peer Y."/>
            <person name="Miranda-Saavedra D."/>
            <person name="Barton G.J."/>
            <person name="Westrop G.D."/>
            <person name="Mueller S."/>
            <person name="Dessi D."/>
            <person name="Fiori P.L."/>
            <person name="Ren Q."/>
            <person name="Paulsen I."/>
            <person name="Zhang H."/>
            <person name="Bastida-Corcuera F.D."/>
            <person name="Simoes-Barbosa A."/>
            <person name="Brown M.T."/>
            <person name="Hayes R.D."/>
            <person name="Mukherjee M."/>
            <person name="Okumura C.Y."/>
            <person name="Schneider R."/>
            <person name="Smith A.J."/>
            <person name="Vanacova S."/>
            <person name="Villalvazo M."/>
            <person name="Haas B.J."/>
            <person name="Pertea M."/>
            <person name="Feldblyum T.V."/>
            <person name="Utterback T.R."/>
            <person name="Shu C.L."/>
            <person name="Osoegawa K."/>
            <person name="de Jong P.J."/>
            <person name="Hrdy I."/>
            <person name="Horvathova L."/>
            <person name="Zubacova Z."/>
            <person name="Dolezal P."/>
            <person name="Malik S.B."/>
            <person name="Logsdon J.M. Jr."/>
            <person name="Henze K."/>
            <person name="Gupta A."/>
            <person name="Wang C.C."/>
            <person name="Dunne R.L."/>
            <person name="Upcroft J.A."/>
            <person name="Upcroft P."/>
            <person name="White O."/>
            <person name="Salzberg S.L."/>
            <person name="Tang P."/>
            <person name="Chiu C.-H."/>
            <person name="Lee Y.-S."/>
            <person name="Embley T.M."/>
            <person name="Coombs G.H."/>
            <person name="Mottram J.C."/>
            <person name="Tachezy J."/>
            <person name="Fraser-Liggett C.M."/>
            <person name="Johnson P.J."/>
        </authorList>
    </citation>
    <scope>NUCLEOTIDE SEQUENCE [LARGE SCALE GENOMIC DNA]</scope>
    <source>
        <strain evidence="2">G3</strain>
    </source>
</reference>
<dbReference type="VEuPathDB" id="TrichDB:TVAG_099010"/>
<dbReference type="SUPFAM" id="SSF48403">
    <property type="entry name" value="Ankyrin repeat"/>
    <property type="match status" value="1"/>
</dbReference>
<sequence>MSDQGIQSNKYGELRSAHKDYIDLYIALYQLKTENEEELNSIYKMIRATLIDTNKYLPKNAIRDILDIIPYNNRYTKSYLSFAKRISDDYNVKQVNNILPISNFMFYKEYGIILDKSKNFKEFEYDDLDIFSENTIYRIIMDNNKEKFIQFIESDEFDKDQKRRSNLFPKIDRKFCIGYSLLELCCYYGAADCFKLLRTKFHSDITQQCLRFSFLGRNQEIMSECLKYRKLKKRMHEICNYFTQH</sequence>
<evidence type="ECO:0000313" key="3">
    <source>
        <dbReference type="Proteomes" id="UP000001542"/>
    </source>
</evidence>
<evidence type="ECO:0000313" key="2">
    <source>
        <dbReference type="EMBL" id="EAY07712.1"/>
    </source>
</evidence>